<evidence type="ECO:0000256" key="1">
    <source>
        <dbReference type="SAM" id="Phobius"/>
    </source>
</evidence>
<accession>A0A8F1SAI5</accession>
<protein>
    <submittedName>
        <fullName evidence="2">Uncharacterized protein</fullName>
    </submittedName>
</protein>
<reference evidence="2" key="1">
    <citation type="submission" date="2021-06" db="EMBL/GenBank/DDBJ databases">
        <title>An adapted protocol for Saccharibacteria cultivation: two new species join this phylum of Candidate Phyla Radiations.</title>
        <authorList>
            <person name="Ibrahim A."/>
            <person name="Maatouk M."/>
            <person name="Raoult D."/>
            <person name="Bittar F."/>
        </authorList>
    </citation>
    <scope>NUCLEOTIDE SEQUENCE</scope>
    <source>
        <strain evidence="2">IHU2</strain>
    </source>
</reference>
<dbReference type="AlphaFoldDB" id="A0A8F1SAI5"/>
<keyword evidence="1" id="KW-0812">Transmembrane</keyword>
<evidence type="ECO:0000313" key="2">
    <source>
        <dbReference type="EMBL" id="QWQ31318.1"/>
    </source>
</evidence>
<dbReference type="SUPFAM" id="SSF57184">
    <property type="entry name" value="Growth factor receptor domain"/>
    <property type="match status" value="1"/>
</dbReference>
<dbReference type="KEGG" id="mvl:KOY49_04075"/>
<keyword evidence="1" id="KW-0472">Membrane</keyword>
<dbReference type="RefSeq" id="WP_232736112.1">
    <property type="nucleotide sequence ID" value="NZ_CP076459.1"/>
</dbReference>
<keyword evidence="3" id="KW-1185">Reference proteome</keyword>
<evidence type="ECO:0000313" key="3">
    <source>
        <dbReference type="Proteomes" id="UP000677117"/>
    </source>
</evidence>
<keyword evidence="1" id="KW-1133">Transmembrane helix</keyword>
<sequence>MPPRHVESPCPVGQYRHPETRRCRKIEAAKTITPCKDGYYRSEETGRCRSIASVAAKTLKPCPEGQFRNSATGRCKKIASTDDIAKECPEGFERNPQTKRCRKIKSANMPTVGSAAAEVKQVAGATWGWWVFGGVSLLAVGYGVWQWRWEISQFVRKIRESIKSASGK</sequence>
<feature type="transmembrane region" description="Helical" evidence="1">
    <location>
        <begin position="127"/>
        <end position="147"/>
    </location>
</feature>
<organism evidence="2 3">
    <name type="scientific">Candidatus Minimicrobia vallesae</name>
    <dbReference type="NCBI Taxonomy" id="2841264"/>
    <lineage>
        <taxon>Bacteria</taxon>
        <taxon>Candidatus Saccharimonadota</taxon>
        <taxon>Candidatus Saccharimonadota incertae sedis</taxon>
        <taxon>Candidatus Minimicrobia</taxon>
    </lineage>
</organism>
<dbReference type="InterPro" id="IPR009030">
    <property type="entry name" value="Growth_fac_rcpt_cys_sf"/>
</dbReference>
<proteinExistence type="predicted"/>
<name>A0A8F1SAI5_9BACT</name>
<gene>
    <name evidence="2" type="ORF">KOY49_04075</name>
</gene>
<dbReference type="EMBL" id="CP076459">
    <property type="protein sequence ID" value="QWQ31318.1"/>
    <property type="molecule type" value="Genomic_DNA"/>
</dbReference>
<dbReference type="Proteomes" id="UP000677117">
    <property type="component" value="Chromosome"/>
</dbReference>